<dbReference type="EMBL" id="QPJT01000003">
    <property type="protein sequence ID" value="RCX19422.1"/>
    <property type="molecule type" value="Genomic_DNA"/>
</dbReference>
<reference evidence="2 3" key="1">
    <citation type="submission" date="2018-07" db="EMBL/GenBank/DDBJ databases">
        <title>Genomic Encyclopedia of Type Strains, Phase IV (KMG-IV): sequencing the most valuable type-strain genomes for metagenomic binning, comparative biology and taxonomic classification.</title>
        <authorList>
            <person name="Goeker M."/>
        </authorList>
    </citation>
    <scope>NUCLEOTIDE SEQUENCE [LARGE SCALE GENOMIC DNA]</scope>
    <source>
        <strain evidence="2 3">DSM 27016</strain>
    </source>
</reference>
<dbReference type="Gene3D" id="3.30.70.1290">
    <property type="entry name" value="Transposase IS200-like"/>
    <property type="match status" value="1"/>
</dbReference>
<evidence type="ECO:0000313" key="2">
    <source>
        <dbReference type="EMBL" id="RCX19422.1"/>
    </source>
</evidence>
<name>A0A369BCY7_9FIRM</name>
<organism evidence="2 3">
    <name type="scientific">Anaerobacterium chartisolvens</name>
    <dbReference type="NCBI Taxonomy" id="1297424"/>
    <lineage>
        <taxon>Bacteria</taxon>
        <taxon>Bacillati</taxon>
        <taxon>Bacillota</taxon>
        <taxon>Clostridia</taxon>
        <taxon>Eubacteriales</taxon>
        <taxon>Oscillospiraceae</taxon>
        <taxon>Anaerobacterium</taxon>
    </lineage>
</organism>
<dbReference type="Gene3D" id="1.10.1750.10">
    <property type="match status" value="1"/>
</dbReference>
<dbReference type="SUPFAM" id="SSF143422">
    <property type="entry name" value="Transposase IS200-like"/>
    <property type="match status" value="1"/>
</dbReference>
<dbReference type="PANTHER" id="PTHR34322:SF2">
    <property type="entry name" value="TRANSPOSASE IS200-LIKE DOMAIN-CONTAINING PROTEIN"/>
    <property type="match status" value="1"/>
</dbReference>
<dbReference type="InterPro" id="IPR002686">
    <property type="entry name" value="Transposase_17"/>
</dbReference>
<accession>A0A369BCY7</accession>
<dbReference type="InterPro" id="IPR036515">
    <property type="entry name" value="Transposase_17_sf"/>
</dbReference>
<dbReference type="SUPFAM" id="SSF48295">
    <property type="entry name" value="TrpR-like"/>
    <property type="match status" value="1"/>
</dbReference>
<proteinExistence type="predicted"/>
<dbReference type="Proteomes" id="UP000253034">
    <property type="component" value="Unassembled WGS sequence"/>
</dbReference>
<evidence type="ECO:0000313" key="3">
    <source>
        <dbReference type="Proteomes" id="UP000253034"/>
    </source>
</evidence>
<feature type="domain" description="Transposase IS200-like" evidence="1">
    <location>
        <begin position="9"/>
        <end position="123"/>
    </location>
</feature>
<dbReference type="SMART" id="SM01321">
    <property type="entry name" value="Y1_Tnp"/>
    <property type="match status" value="1"/>
</dbReference>
<dbReference type="InterPro" id="IPR010921">
    <property type="entry name" value="Trp_repressor/repl_initiator"/>
</dbReference>
<dbReference type="AlphaFoldDB" id="A0A369BCY7"/>
<keyword evidence="3" id="KW-1185">Reference proteome</keyword>
<gene>
    <name evidence="2" type="ORF">DFR58_103167</name>
</gene>
<dbReference type="PANTHER" id="PTHR34322">
    <property type="entry name" value="TRANSPOSASE, Y1_TNP DOMAIN-CONTAINING"/>
    <property type="match status" value="1"/>
</dbReference>
<dbReference type="RefSeq" id="WP_170138017.1">
    <property type="nucleotide sequence ID" value="NZ_QPJT01000003.1"/>
</dbReference>
<sequence length="307" mass="35886">MPRAARKKSVECTYHVMSRSISEIDLFQCDEDKDYYLALLKKYKDKYCCKIYAYALMDNHVHVYINPCGYDISLFMRCLNNAYVAYFNRRYNRHGHLYQGRFGSTIVDSDTYSLTLSAYIHNNPKDLPDYAGKEELYRYSSYGIYTGRRKDLEGIVDVSFILAHFGGDKNAAREKYRAFTESMRETGIMKEVDNSIIRAYTENVYNSEKSYIVRNRTPEEIVQRVGQLLGERLEEALRRKHSRETSKVRAFVTYIMRILCGYTYKSICKYMGNMSTGGVTRLSNEGFRLLKKNIQYNNAFNSLIQMG</sequence>
<dbReference type="Pfam" id="PF01797">
    <property type="entry name" value="Y1_Tnp"/>
    <property type="match status" value="1"/>
</dbReference>
<evidence type="ECO:0000259" key="1">
    <source>
        <dbReference type="SMART" id="SM01321"/>
    </source>
</evidence>
<dbReference type="GO" id="GO:0004803">
    <property type="term" value="F:transposase activity"/>
    <property type="evidence" value="ECO:0007669"/>
    <property type="project" value="InterPro"/>
</dbReference>
<dbReference type="GO" id="GO:0043565">
    <property type="term" value="F:sequence-specific DNA binding"/>
    <property type="evidence" value="ECO:0007669"/>
    <property type="project" value="InterPro"/>
</dbReference>
<comment type="caution">
    <text evidence="2">The sequence shown here is derived from an EMBL/GenBank/DDBJ whole genome shotgun (WGS) entry which is preliminary data.</text>
</comment>
<dbReference type="GO" id="GO:0006313">
    <property type="term" value="P:DNA transposition"/>
    <property type="evidence" value="ECO:0007669"/>
    <property type="project" value="InterPro"/>
</dbReference>
<protein>
    <submittedName>
        <fullName evidence="2">REP element-mobilizing transposase RayT</fullName>
    </submittedName>
</protein>